<evidence type="ECO:0000313" key="1">
    <source>
        <dbReference type="EMBL" id="SAK40636.1"/>
    </source>
</evidence>
<proteinExistence type="predicted"/>
<sequence>MYTGRIQPACEAGCPDFKKTMPLQNRVTPTGEIVFSQSRGLFMGNRGRLHNEAKQIVRSSQHKHWVTCALEFKGVRRALMSDDSYTELFFLDEATALAAGHRPCWDCRKPQYRTFTRLWASTFQVEKFNRDMMDNALHAERRSGNDPQNTHYAAVEALPNGSCVEFGGNWYVIWGAKLLEWSFEGYLAEVARPKGIEVQVLTPPSIVAVLQAGYEPELHPTAARYLTEEASSTR</sequence>
<evidence type="ECO:0000313" key="2">
    <source>
        <dbReference type="Proteomes" id="UP000054903"/>
    </source>
</evidence>
<dbReference type="Proteomes" id="UP000054903">
    <property type="component" value="Unassembled WGS sequence"/>
</dbReference>
<reference evidence="1" key="1">
    <citation type="submission" date="2016-01" db="EMBL/GenBank/DDBJ databases">
        <authorList>
            <person name="Peeters C."/>
        </authorList>
    </citation>
    <scope>NUCLEOTIDE SEQUENCE</scope>
    <source>
        <strain evidence="1">LMG 29320</strain>
    </source>
</reference>
<accession>A0A157Z4X9</accession>
<protein>
    <submittedName>
        <fullName evidence="1">Uncharacterized protein</fullName>
    </submittedName>
</protein>
<gene>
    <name evidence="1" type="ORF">AWB77_00250</name>
</gene>
<comment type="caution">
    <text evidence="1">The sequence shown here is derived from an EMBL/GenBank/DDBJ whole genome shotgun (WGS) entry which is preliminary data.</text>
</comment>
<dbReference type="STRING" id="1777138.AWB77_00250"/>
<dbReference type="AlphaFoldDB" id="A0A157Z4X9"/>
<dbReference type="EMBL" id="FCNX02000001">
    <property type="protein sequence ID" value="SAK40636.1"/>
    <property type="molecule type" value="Genomic_DNA"/>
</dbReference>
<keyword evidence="2" id="KW-1185">Reference proteome</keyword>
<organism evidence="1 2">
    <name type="scientific">Caballeronia fortuita</name>
    <dbReference type="NCBI Taxonomy" id="1777138"/>
    <lineage>
        <taxon>Bacteria</taxon>
        <taxon>Pseudomonadati</taxon>
        <taxon>Pseudomonadota</taxon>
        <taxon>Betaproteobacteria</taxon>
        <taxon>Burkholderiales</taxon>
        <taxon>Burkholderiaceae</taxon>
        <taxon>Caballeronia</taxon>
    </lineage>
</organism>
<name>A0A157Z4X9_9BURK</name>